<dbReference type="InterPro" id="IPR005322">
    <property type="entry name" value="Peptidase_C69"/>
</dbReference>
<dbReference type="Pfam" id="PF03577">
    <property type="entry name" value="Peptidase_C69"/>
    <property type="match status" value="1"/>
</dbReference>
<dbReference type="AlphaFoldDB" id="A0A0R1ZCH7"/>
<comment type="caution">
    <text evidence="7">The sequence shown here is derived from an EMBL/GenBank/DDBJ whole genome shotgun (WGS) entry which is preliminary data.</text>
</comment>
<evidence type="ECO:0000256" key="2">
    <source>
        <dbReference type="ARBA" id="ARBA00007225"/>
    </source>
</evidence>
<evidence type="ECO:0000256" key="6">
    <source>
        <dbReference type="RuleBase" id="RU364089"/>
    </source>
</evidence>
<dbReference type="STRING" id="1423820.FC64_GL001238"/>
<dbReference type="PANTHER" id="PTHR12994:SF17">
    <property type="entry name" value="LD30995P"/>
    <property type="match status" value="1"/>
</dbReference>
<proteinExistence type="inferred from homology"/>
<keyword evidence="3 6" id="KW-0645">Protease</keyword>
<dbReference type="GO" id="GO:0070004">
    <property type="term" value="F:cysteine-type exopeptidase activity"/>
    <property type="evidence" value="ECO:0007669"/>
    <property type="project" value="InterPro"/>
</dbReference>
<dbReference type="NCBIfam" id="NF033678">
    <property type="entry name" value="C69_fam_dipept"/>
    <property type="match status" value="1"/>
</dbReference>
<accession>A0A0R1ZCH7</accession>
<dbReference type="PANTHER" id="PTHR12994">
    <property type="entry name" value="SECERNIN"/>
    <property type="match status" value="1"/>
</dbReference>
<protein>
    <recommendedName>
        <fullName evidence="6">Dipeptidase</fullName>
        <ecNumber evidence="6">3.4.-.-</ecNumber>
    </recommendedName>
</protein>
<dbReference type="EC" id="3.4.-.-" evidence="6"/>
<evidence type="ECO:0000313" key="7">
    <source>
        <dbReference type="EMBL" id="KRM52042.1"/>
    </source>
</evidence>
<evidence type="ECO:0000313" key="8">
    <source>
        <dbReference type="Proteomes" id="UP000051291"/>
    </source>
</evidence>
<organism evidence="7 8">
    <name type="scientific">Ligilactobacillus araffinosus DSM 20653</name>
    <dbReference type="NCBI Taxonomy" id="1423820"/>
    <lineage>
        <taxon>Bacteria</taxon>
        <taxon>Bacillati</taxon>
        <taxon>Bacillota</taxon>
        <taxon>Bacilli</taxon>
        <taxon>Lactobacillales</taxon>
        <taxon>Lactobacillaceae</taxon>
        <taxon>Ligilactobacillus</taxon>
    </lineage>
</organism>
<keyword evidence="8" id="KW-1185">Reference proteome</keyword>
<dbReference type="GO" id="GO:0006508">
    <property type="term" value="P:proteolysis"/>
    <property type="evidence" value="ECO:0007669"/>
    <property type="project" value="UniProtKB-KW"/>
</dbReference>
<dbReference type="RefSeq" id="WP_057907058.1">
    <property type="nucleotide sequence ID" value="NZ_AYYZ01000029.1"/>
</dbReference>
<dbReference type="InterPro" id="IPR047804">
    <property type="entry name" value="C69_dipept_A-like"/>
</dbReference>
<evidence type="ECO:0000256" key="5">
    <source>
        <dbReference type="ARBA" id="ARBA00022997"/>
    </source>
</evidence>
<evidence type="ECO:0000256" key="1">
    <source>
        <dbReference type="ARBA" id="ARBA00001670"/>
    </source>
</evidence>
<comment type="similarity">
    <text evidence="2 6">Belongs to the peptidase C69 family.</text>
</comment>
<dbReference type="Gene3D" id="3.60.60.10">
    <property type="entry name" value="Penicillin V Acylase, Chain A"/>
    <property type="match status" value="1"/>
</dbReference>
<reference evidence="7 8" key="1">
    <citation type="journal article" date="2015" name="Genome Announc.">
        <title>Expanding the biotechnology potential of lactobacilli through comparative genomics of 213 strains and associated genera.</title>
        <authorList>
            <person name="Sun Z."/>
            <person name="Harris H.M."/>
            <person name="McCann A."/>
            <person name="Guo C."/>
            <person name="Argimon S."/>
            <person name="Zhang W."/>
            <person name="Yang X."/>
            <person name="Jeffery I.B."/>
            <person name="Cooney J.C."/>
            <person name="Kagawa T.F."/>
            <person name="Liu W."/>
            <person name="Song Y."/>
            <person name="Salvetti E."/>
            <person name="Wrobel A."/>
            <person name="Rasinkangas P."/>
            <person name="Parkhill J."/>
            <person name="Rea M.C."/>
            <person name="O'Sullivan O."/>
            <person name="Ritari J."/>
            <person name="Douillard F.P."/>
            <person name="Paul Ross R."/>
            <person name="Yang R."/>
            <person name="Briner A.E."/>
            <person name="Felis G.E."/>
            <person name="de Vos W.M."/>
            <person name="Barrangou R."/>
            <person name="Klaenhammer T.R."/>
            <person name="Caufield P.W."/>
            <person name="Cui Y."/>
            <person name="Zhang H."/>
            <person name="O'Toole P.W."/>
        </authorList>
    </citation>
    <scope>NUCLEOTIDE SEQUENCE [LARGE SCALE GENOMIC DNA]</scope>
    <source>
        <strain evidence="7 8">DSM 20653</strain>
    </source>
</reference>
<dbReference type="PATRIC" id="fig|1423820.4.peg.1264"/>
<evidence type="ECO:0000256" key="3">
    <source>
        <dbReference type="ARBA" id="ARBA00022670"/>
    </source>
</evidence>
<name>A0A0R1ZCH7_9LACO</name>
<comment type="catalytic activity">
    <reaction evidence="1">
        <text>an L-aminoacyl-L-amino acid + H2O = 2 an L-alpha-amino acid</text>
        <dbReference type="Rhea" id="RHEA:48940"/>
        <dbReference type="ChEBI" id="CHEBI:15377"/>
        <dbReference type="ChEBI" id="CHEBI:59869"/>
        <dbReference type="ChEBI" id="CHEBI:77460"/>
        <dbReference type="EC" id="3.4.13.19"/>
    </reaction>
</comment>
<gene>
    <name evidence="7" type="ORF">FC64_GL001238</name>
</gene>
<dbReference type="EMBL" id="AYYZ01000029">
    <property type="protein sequence ID" value="KRM52042.1"/>
    <property type="molecule type" value="Genomic_DNA"/>
</dbReference>
<keyword evidence="4 6" id="KW-0378">Hydrolase</keyword>
<keyword evidence="5 6" id="KW-0224">Dipeptidase</keyword>
<dbReference type="GO" id="GO:0016805">
    <property type="term" value="F:dipeptidase activity"/>
    <property type="evidence" value="ECO:0007669"/>
    <property type="project" value="UniProtKB-KW"/>
</dbReference>
<evidence type="ECO:0000256" key="4">
    <source>
        <dbReference type="ARBA" id="ARBA00022801"/>
    </source>
</evidence>
<sequence length="475" mass="54269">MIDRIEKSACTSVMVGKKASLNGSTYIARNEDRLVAIYPKRFLIQPAITDRTETYKSTYNKLEVPLPKSGYRYSSTPNVTMEDGINEEDGFNEKGVGESATESVYANERVLACDPYNKDGLAEDSMTTLVLPFINSAREGVQYLGKLIEKYGAAEGNGVQFSDRNEIWYMEIATGHHWVAVRIPDDCYAVAANQIAIEEINFNDSVNFMWSNGIQKFVTQNHLNPDEGKFNFRHIFGTNTEKDHHYNTPRVWFAQRYLNPEVKQEPESPNMPFICKPSRKISLEDIQYILKSHYNETKYDPLGNGDSHDRKKYRAISLSRTANSHILEMQSNGEGVQWLSFGVPAFCPHIPFFTNADDTDPSYSNTPVKMDIQTDSAYWLYETLAMIVESHYADFIQADLDFQKELSQWSHIKVDEVNTYVTTHNLKGEELTKFLTDKNHEIVAHCNQRTKEFIAELITRGTELSGLTFKMDPNL</sequence>
<dbReference type="Proteomes" id="UP000051291">
    <property type="component" value="Unassembled WGS sequence"/>
</dbReference>